<evidence type="ECO:0000313" key="2">
    <source>
        <dbReference type="Proteomes" id="UP000001096"/>
    </source>
</evidence>
<dbReference type="AlphaFoldDB" id="K8P7I5"/>
<evidence type="ECO:0000313" key="1">
    <source>
        <dbReference type="EMBL" id="EKS38552.1"/>
    </source>
</evidence>
<sequence length="81" mass="8960">MQSMAEAMGCRFVYAIVPQDASIENAIKAQAHRKAVALVNKASTHMALERQSLSVAKNKEEIERIASELMHTMPADFWAAD</sequence>
<name>K8P7I5_9BRAD</name>
<reference evidence="1 2" key="1">
    <citation type="submission" date="2012-04" db="EMBL/GenBank/DDBJ databases">
        <title>The Genome Sequence of Afipia broomeae ATCC 49717.</title>
        <authorList>
            <consortium name="The Broad Institute Genome Sequencing Platform"/>
            <person name="Earl A."/>
            <person name="Ward D."/>
            <person name="Feldgarden M."/>
            <person name="Gevers D."/>
            <person name="Huys G."/>
            <person name="Walker B."/>
            <person name="Young S.K."/>
            <person name="Zeng Q."/>
            <person name="Gargeya S."/>
            <person name="Fitzgerald M."/>
            <person name="Haas B."/>
            <person name="Abouelleil A."/>
            <person name="Alvarado L."/>
            <person name="Arachchi H.M."/>
            <person name="Berlin A."/>
            <person name="Chapman S.B."/>
            <person name="Goldberg J."/>
            <person name="Griggs A."/>
            <person name="Gujja S."/>
            <person name="Hansen M."/>
            <person name="Howarth C."/>
            <person name="Imamovic A."/>
            <person name="Larimer J."/>
            <person name="McCowen C."/>
            <person name="Montmayeur A."/>
            <person name="Murphy C."/>
            <person name="Neiman D."/>
            <person name="Pearson M."/>
            <person name="Priest M."/>
            <person name="Roberts A."/>
            <person name="Saif S."/>
            <person name="Shea T."/>
            <person name="Sisk P."/>
            <person name="Sykes S."/>
            <person name="Wortman J."/>
            <person name="Nusbaum C."/>
            <person name="Birren B."/>
        </authorList>
    </citation>
    <scope>NUCLEOTIDE SEQUENCE [LARGE SCALE GENOMIC DNA]</scope>
    <source>
        <strain evidence="1 2">ATCC 49717</strain>
    </source>
</reference>
<organism evidence="1 2">
    <name type="scientific">Afipia broomeae ATCC 49717</name>
    <dbReference type="NCBI Taxonomy" id="883078"/>
    <lineage>
        <taxon>Bacteria</taxon>
        <taxon>Pseudomonadati</taxon>
        <taxon>Pseudomonadota</taxon>
        <taxon>Alphaproteobacteria</taxon>
        <taxon>Hyphomicrobiales</taxon>
        <taxon>Nitrobacteraceae</taxon>
        <taxon>Afipia</taxon>
    </lineage>
</organism>
<proteinExistence type="predicted"/>
<dbReference type="eggNOG" id="COG1396">
    <property type="taxonomic scope" value="Bacteria"/>
</dbReference>
<protein>
    <submittedName>
        <fullName evidence="1">Mobile mystery protein A</fullName>
    </submittedName>
</protein>
<gene>
    <name evidence="1" type="ORF">HMPREF9695_02392</name>
</gene>
<dbReference type="Proteomes" id="UP000001096">
    <property type="component" value="Unassembled WGS sequence"/>
</dbReference>
<dbReference type="HOGENOM" id="CLU_2566219_0_0_5"/>
<dbReference type="EMBL" id="AGWX01000003">
    <property type="protein sequence ID" value="EKS38552.1"/>
    <property type="molecule type" value="Genomic_DNA"/>
</dbReference>
<comment type="caution">
    <text evidence="1">The sequence shown here is derived from an EMBL/GenBank/DDBJ whole genome shotgun (WGS) entry which is preliminary data.</text>
</comment>
<keyword evidence="2" id="KW-1185">Reference proteome</keyword>
<accession>K8P7I5</accession>